<keyword evidence="3" id="KW-1185">Reference proteome</keyword>
<sequence length="243" mass="25112">MLDTVLRRAVAVVAVGLVAACGPSTTPTGNEALPTSPAPTSAPASPTGTTDEPGYSAALSARLLTEDSLPPGFTVEIATVMAADAGNRLPGTGTSCSDIVPLLSARRLTGTPSAIAAATLPRDSGPDDLWLGTEVLRTYADDGARRALTDLRTLVARCPNVLPPDGTGRYRYAIAPGPRLGDESVHVRQSAGTGPDTTRWDCLLVRVGTDLVVIQEEGNKPGGDELLVQLAEAAVRRYRTTGS</sequence>
<gene>
    <name evidence="2" type="ORF">GA0070564_1011249</name>
</gene>
<evidence type="ECO:0000313" key="3">
    <source>
        <dbReference type="Proteomes" id="UP000199504"/>
    </source>
</evidence>
<evidence type="ECO:0008006" key="4">
    <source>
        <dbReference type="Google" id="ProtNLM"/>
    </source>
</evidence>
<accession>A0A1C4VJN6</accession>
<dbReference type="STRING" id="262898.GA0070564_1011249"/>
<evidence type="ECO:0000313" key="2">
    <source>
        <dbReference type="EMBL" id="SCE84021.1"/>
    </source>
</evidence>
<dbReference type="OrthoDB" id="3380744at2"/>
<evidence type="ECO:0000256" key="1">
    <source>
        <dbReference type="SAM" id="MobiDB-lite"/>
    </source>
</evidence>
<reference evidence="3" key="1">
    <citation type="submission" date="2016-06" db="EMBL/GenBank/DDBJ databases">
        <authorList>
            <person name="Varghese N."/>
            <person name="Submissions Spin"/>
        </authorList>
    </citation>
    <scope>NUCLEOTIDE SEQUENCE [LARGE SCALE GENOMIC DNA]</scope>
    <source>
        <strain evidence="3">DSM 44830</strain>
    </source>
</reference>
<organism evidence="2 3">
    <name type="scientific">Micromonospora mirobrigensis</name>
    <dbReference type="NCBI Taxonomy" id="262898"/>
    <lineage>
        <taxon>Bacteria</taxon>
        <taxon>Bacillati</taxon>
        <taxon>Actinomycetota</taxon>
        <taxon>Actinomycetes</taxon>
        <taxon>Micromonosporales</taxon>
        <taxon>Micromonosporaceae</taxon>
        <taxon>Micromonospora</taxon>
    </lineage>
</organism>
<feature type="compositionally biased region" description="Low complexity" evidence="1">
    <location>
        <begin position="34"/>
        <end position="50"/>
    </location>
</feature>
<dbReference type="AlphaFoldDB" id="A0A1C4VJN6"/>
<feature type="region of interest" description="Disordered" evidence="1">
    <location>
        <begin position="23"/>
        <end position="54"/>
    </location>
</feature>
<dbReference type="Proteomes" id="UP000199504">
    <property type="component" value="Unassembled WGS sequence"/>
</dbReference>
<protein>
    <recommendedName>
        <fullName evidence="4">PknH-like extracellular domain-containing protein</fullName>
    </recommendedName>
</protein>
<dbReference type="RefSeq" id="WP_091603711.1">
    <property type="nucleotide sequence ID" value="NZ_FMCX01000001.1"/>
</dbReference>
<dbReference type="PROSITE" id="PS51257">
    <property type="entry name" value="PROKAR_LIPOPROTEIN"/>
    <property type="match status" value="1"/>
</dbReference>
<dbReference type="EMBL" id="FMCX01000001">
    <property type="protein sequence ID" value="SCE84021.1"/>
    <property type="molecule type" value="Genomic_DNA"/>
</dbReference>
<name>A0A1C4VJN6_9ACTN</name>
<proteinExistence type="predicted"/>